<dbReference type="SMART" id="SM00895">
    <property type="entry name" value="FCD"/>
    <property type="match status" value="1"/>
</dbReference>
<keyword evidence="7" id="KW-1185">Reference proteome</keyword>
<sequence>MSSLESVRRPALSAEVIARLRERITSGDWPVGDRIPPEPELMTQLQVARGTLREAVRALAHAGLLDVRQGDGTYVRAVSELSGAVERLYGGSDIGPVLEVRQALDLQAARLAAIRAEEGDLAVLDDALRRRRAAWDARDFDAWITADWEFHLGVADAAHNPLLAELYRNLSGPVRASVADSWTDPGYQGAAPAGHEDLLRALRERDPAEAARQADANLTDTHDWHAVRSPNRPEQQASRPAAEPRRQARPS</sequence>
<dbReference type="OrthoDB" id="5450856at2"/>
<dbReference type="Pfam" id="PF07729">
    <property type="entry name" value="FCD"/>
    <property type="match status" value="1"/>
</dbReference>
<evidence type="ECO:0000259" key="5">
    <source>
        <dbReference type="PROSITE" id="PS50949"/>
    </source>
</evidence>
<dbReference type="PANTHER" id="PTHR43537:SF47">
    <property type="entry name" value="REGULATORY PROTEIN GNTR HTH"/>
    <property type="match status" value="1"/>
</dbReference>
<dbReference type="SUPFAM" id="SSF46785">
    <property type="entry name" value="Winged helix' DNA-binding domain"/>
    <property type="match status" value="1"/>
</dbReference>
<dbReference type="InterPro" id="IPR000524">
    <property type="entry name" value="Tscrpt_reg_HTH_GntR"/>
</dbReference>
<dbReference type="InterPro" id="IPR008920">
    <property type="entry name" value="TF_FadR/GntR_C"/>
</dbReference>
<evidence type="ECO:0000256" key="1">
    <source>
        <dbReference type="ARBA" id="ARBA00023015"/>
    </source>
</evidence>
<dbReference type="Gene3D" id="1.20.120.530">
    <property type="entry name" value="GntR ligand-binding domain-like"/>
    <property type="match status" value="1"/>
</dbReference>
<evidence type="ECO:0000256" key="2">
    <source>
        <dbReference type="ARBA" id="ARBA00023125"/>
    </source>
</evidence>
<proteinExistence type="predicted"/>
<evidence type="ECO:0000256" key="3">
    <source>
        <dbReference type="ARBA" id="ARBA00023163"/>
    </source>
</evidence>
<organism evidence="6 7">
    <name type="scientific">Embleya hyalina</name>
    <dbReference type="NCBI Taxonomy" id="516124"/>
    <lineage>
        <taxon>Bacteria</taxon>
        <taxon>Bacillati</taxon>
        <taxon>Actinomycetota</taxon>
        <taxon>Actinomycetes</taxon>
        <taxon>Kitasatosporales</taxon>
        <taxon>Streptomycetaceae</taxon>
        <taxon>Embleya</taxon>
    </lineage>
</organism>
<feature type="compositionally biased region" description="Basic and acidic residues" evidence="4">
    <location>
        <begin position="242"/>
        <end position="251"/>
    </location>
</feature>
<dbReference type="GO" id="GO:0003700">
    <property type="term" value="F:DNA-binding transcription factor activity"/>
    <property type="evidence" value="ECO:0007669"/>
    <property type="project" value="InterPro"/>
</dbReference>
<dbReference type="SUPFAM" id="SSF48008">
    <property type="entry name" value="GntR ligand-binding domain-like"/>
    <property type="match status" value="1"/>
</dbReference>
<feature type="region of interest" description="Disordered" evidence="4">
    <location>
        <begin position="207"/>
        <end position="251"/>
    </location>
</feature>
<dbReference type="PANTHER" id="PTHR43537">
    <property type="entry name" value="TRANSCRIPTIONAL REGULATOR, GNTR FAMILY"/>
    <property type="match status" value="1"/>
</dbReference>
<dbReference type="CDD" id="cd07377">
    <property type="entry name" value="WHTH_GntR"/>
    <property type="match status" value="1"/>
</dbReference>
<dbReference type="InterPro" id="IPR036390">
    <property type="entry name" value="WH_DNA-bd_sf"/>
</dbReference>
<dbReference type="PROSITE" id="PS50949">
    <property type="entry name" value="HTH_GNTR"/>
    <property type="match status" value="1"/>
</dbReference>
<dbReference type="InterPro" id="IPR011711">
    <property type="entry name" value="GntR_C"/>
</dbReference>
<reference evidence="6 7" key="1">
    <citation type="submission" date="2018-12" db="EMBL/GenBank/DDBJ databases">
        <title>Draft genome sequence of Embleya hyalina NBRC 13850T.</title>
        <authorList>
            <person name="Komaki H."/>
            <person name="Hosoyama A."/>
            <person name="Kimura A."/>
            <person name="Ichikawa N."/>
            <person name="Tamura T."/>
        </authorList>
    </citation>
    <scope>NUCLEOTIDE SEQUENCE [LARGE SCALE GENOMIC DNA]</scope>
    <source>
        <strain evidence="6 7">NBRC 13850</strain>
    </source>
</reference>
<dbReference type="Proteomes" id="UP000286931">
    <property type="component" value="Unassembled WGS sequence"/>
</dbReference>
<name>A0A401YU43_9ACTN</name>
<dbReference type="RefSeq" id="WP_126640055.1">
    <property type="nucleotide sequence ID" value="NZ_BIFH01000026.1"/>
</dbReference>
<accession>A0A401YU43</accession>
<feature type="domain" description="HTH gntR-type" evidence="5">
    <location>
        <begin position="10"/>
        <end position="78"/>
    </location>
</feature>
<dbReference type="GO" id="GO:0003677">
    <property type="term" value="F:DNA binding"/>
    <property type="evidence" value="ECO:0007669"/>
    <property type="project" value="UniProtKB-KW"/>
</dbReference>
<gene>
    <name evidence="6" type="ORF">EHYA_05843</name>
</gene>
<dbReference type="Gene3D" id="1.10.10.10">
    <property type="entry name" value="Winged helix-like DNA-binding domain superfamily/Winged helix DNA-binding domain"/>
    <property type="match status" value="1"/>
</dbReference>
<keyword evidence="3" id="KW-0804">Transcription</keyword>
<dbReference type="PRINTS" id="PR00035">
    <property type="entry name" value="HTHGNTR"/>
</dbReference>
<dbReference type="AlphaFoldDB" id="A0A401YU43"/>
<comment type="caution">
    <text evidence="6">The sequence shown here is derived from an EMBL/GenBank/DDBJ whole genome shotgun (WGS) entry which is preliminary data.</text>
</comment>
<dbReference type="InterPro" id="IPR036388">
    <property type="entry name" value="WH-like_DNA-bd_sf"/>
</dbReference>
<dbReference type="EMBL" id="BIFH01000026">
    <property type="protein sequence ID" value="GCD98143.1"/>
    <property type="molecule type" value="Genomic_DNA"/>
</dbReference>
<dbReference type="SMART" id="SM00345">
    <property type="entry name" value="HTH_GNTR"/>
    <property type="match status" value="1"/>
</dbReference>
<evidence type="ECO:0000313" key="6">
    <source>
        <dbReference type="EMBL" id="GCD98143.1"/>
    </source>
</evidence>
<keyword evidence="1" id="KW-0805">Transcription regulation</keyword>
<protein>
    <submittedName>
        <fullName evidence="6">GntR family transcriptional regulator</fullName>
    </submittedName>
</protein>
<dbReference type="Pfam" id="PF00392">
    <property type="entry name" value="GntR"/>
    <property type="match status" value="1"/>
</dbReference>
<evidence type="ECO:0000313" key="7">
    <source>
        <dbReference type="Proteomes" id="UP000286931"/>
    </source>
</evidence>
<evidence type="ECO:0000256" key="4">
    <source>
        <dbReference type="SAM" id="MobiDB-lite"/>
    </source>
</evidence>
<keyword evidence="2" id="KW-0238">DNA-binding</keyword>